<feature type="transmembrane region" description="Helical" evidence="8">
    <location>
        <begin position="60"/>
        <end position="81"/>
    </location>
</feature>
<evidence type="ECO:0000256" key="1">
    <source>
        <dbReference type="ARBA" id="ARBA00004141"/>
    </source>
</evidence>
<comment type="subcellular location">
    <subcellularLocation>
        <location evidence="1">Membrane</location>
        <topology evidence="1">Multi-pass membrane protein</topology>
    </subcellularLocation>
</comment>
<accession>A0A975PFY9</accession>
<reference evidence="9" key="1">
    <citation type="submission" date="2021-06" db="EMBL/GenBank/DDBJ databases">
        <title>Novel species in genus Arthrobacter.</title>
        <authorList>
            <person name="Zhang G."/>
        </authorList>
    </citation>
    <scope>NUCLEOTIDE SEQUENCE</scope>
    <source>
        <strain evidence="9">Zg-ZUI122</strain>
    </source>
</reference>
<sequence>MLGFSLLDIILLLALLFYLIAGLRNGLVVTLGGIVGFVAGAVAAFFAIPLVTEWVPDDGWRLTAVIATIVVLVLGGHALGAALGGSIRRWMNFPPLRFLDRLLGGVVNLAVSALVMSVLAFSVNTLGVPFLSQQITSSKVLNGIEEATPDRVKTWTAEVRSFTLAEGLPTILDSAAPDKVVAPNEALSSAALQASSDSVVKITGTAYQCGQNQTGSGFVVSDDRVITNAHVVAGVSRPVVQVPGGGALPGEVVYFDSARDLAVLAVDSLDAEPIPLGDVLPDGTTAAFAGYPAGGPFQLQAANVEKLSEVSVRNIYGSAPEVLEVYTLAANVQQGNSGGPLLDIDGQLAGVIFAKTTGDQPIGYALSLSEVGPVAEAAAGYSDPVSPGQCISGE</sequence>
<protein>
    <submittedName>
        <fullName evidence="9">MarP family serine protease</fullName>
        <ecNumber evidence="9">3.4.21.-</ecNumber>
    </submittedName>
</protein>
<feature type="transmembrane region" description="Helical" evidence="8">
    <location>
        <begin position="28"/>
        <end position="48"/>
    </location>
</feature>
<evidence type="ECO:0000256" key="8">
    <source>
        <dbReference type="SAM" id="Phobius"/>
    </source>
</evidence>
<dbReference type="Gene3D" id="2.40.10.10">
    <property type="entry name" value="Trypsin-like serine proteases"/>
    <property type="match status" value="2"/>
</dbReference>
<feature type="transmembrane region" description="Helical" evidence="8">
    <location>
        <begin position="6"/>
        <end position="23"/>
    </location>
</feature>
<dbReference type="GO" id="GO:0009403">
    <property type="term" value="P:toxin biosynthetic process"/>
    <property type="evidence" value="ECO:0007669"/>
    <property type="project" value="InterPro"/>
</dbReference>
<dbReference type="PANTHER" id="PTHR43343">
    <property type="entry name" value="PEPTIDASE S12"/>
    <property type="match status" value="1"/>
</dbReference>
<evidence type="ECO:0000256" key="2">
    <source>
        <dbReference type="ARBA" id="ARBA00010541"/>
    </source>
</evidence>
<dbReference type="SUPFAM" id="SSF50494">
    <property type="entry name" value="Trypsin-like serine proteases"/>
    <property type="match status" value="1"/>
</dbReference>
<keyword evidence="10" id="KW-1185">Reference proteome</keyword>
<evidence type="ECO:0000256" key="4">
    <source>
        <dbReference type="ARBA" id="ARBA00022692"/>
    </source>
</evidence>
<dbReference type="PANTHER" id="PTHR43343:SF3">
    <property type="entry name" value="PROTEASE DO-LIKE 8, CHLOROPLASTIC"/>
    <property type="match status" value="1"/>
</dbReference>
<comment type="similarity">
    <text evidence="2">Belongs to the peptidase S1C family.</text>
</comment>
<gene>
    <name evidence="9" type="ORF">KG104_15820</name>
</gene>
<dbReference type="PRINTS" id="PR00834">
    <property type="entry name" value="PROTEASES2C"/>
</dbReference>
<evidence type="ECO:0000313" key="9">
    <source>
        <dbReference type="EMBL" id="QWQ35897.1"/>
    </source>
</evidence>
<keyword evidence="6 8" id="KW-1133">Transmembrane helix</keyword>
<feature type="transmembrane region" description="Helical" evidence="8">
    <location>
        <begin position="102"/>
        <end position="123"/>
    </location>
</feature>
<dbReference type="Proteomes" id="UP000680588">
    <property type="component" value="Chromosome"/>
</dbReference>
<keyword evidence="7 8" id="KW-0472">Membrane</keyword>
<dbReference type="InterPro" id="IPR001940">
    <property type="entry name" value="Peptidase_S1C"/>
</dbReference>
<dbReference type="InterPro" id="IPR009003">
    <property type="entry name" value="Peptidase_S1_PA"/>
</dbReference>
<dbReference type="GO" id="GO:0004252">
    <property type="term" value="F:serine-type endopeptidase activity"/>
    <property type="evidence" value="ECO:0007669"/>
    <property type="project" value="InterPro"/>
</dbReference>
<dbReference type="InterPro" id="IPR047680">
    <property type="entry name" value="MarP-like"/>
</dbReference>
<dbReference type="InterPro" id="IPR051201">
    <property type="entry name" value="Chloro_Bact_Ser_Proteases"/>
</dbReference>
<evidence type="ECO:0000256" key="7">
    <source>
        <dbReference type="ARBA" id="ARBA00023136"/>
    </source>
</evidence>
<evidence type="ECO:0000256" key="5">
    <source>
        <dbReference type="ARBA" id="ARBA00022801"/>
    </source>
</evidence>
<dbReference type="Pfam" id="PF02674">
    <property type="entry name" value="Colicin_V"/>
    <property type="match status" value="1"/>
</dbReference>
<dbReference type="InterPro" id="IPR003825">
    <property type="entry name" value="Colicin-V_CvpA"/>
</dbReference>
<keyword evidence="4 8" id="KW-0812">Transmembrane</keyword>
<organism evidence="9 10">
    <name type="scientific">Arthrobacter sunyaminii</name>
    <dbReference type="NCBI Taxonomy" id="2816859"/>
    <lineage>
        <taxon>Bacteria</taxon>
        <taxon>Bacillati</taxon>
        <taxon>Actinomycetota</taxon>
        <taxon>Actinomycetes</taxon>
        <taxon>Micrococcales</taxon>
        <taxon>Micrococcaceae</taxon>
        <taxon>Arthrobacter</taxon>
    </lineage>
</organism>
<name>A0A975PFY9_9MICC</name>
<evidence type="ECO:0000313" key="10">
    <source>
        <dbReference type="Proteomes" id="UP000680588"/>
    </source>
</evidence>
<dbReference type="Pfam" id="PF13365">
    <property type="entry name" value="Trypsin_2"/>
    <property type="match status" value="1"/>
</dbReference>
<dbReference type="GO" id="GO:0016020">
    <property type="term" value="C:membrane"/>
    <property type="evidence" value="ECO:0007669"/>
    <property type="project" value="UniProtKB-SubCell"/>
</dbReference>
<dbReference type="EC" id="3.4.21.-" evidence="9"/>
<dbReference type="RefSeq" id="WP_207347737.1">
    <property type="nucleotide sequence ID" value="NZ_CP076456.1"/>
</dbReference>
<keyword evidence="5 9" id="KW-0378">Hydrolase</keyword>
<keyword evidence="3 9" id="KW-0645">Protease</keyword>
<evidence type="ECO:0000256" key="3">
    <source>
        <dbReference type="ARBA" id="ARBA00022670"/>
    </source>
</evidence>
<dbReference type="GO" id="GO:0006508">
    <property type="term" value="P:proteolysis"/>
    <property type="evidence" value="ECO:0007669"/>
    <property type="project" value="UniProtKB-KW"/>
</dbReference>
<proteinExistence type="inferred from homology"/>
<dbReference type="InterPro" id="IPR043504">
    <property type="entry name" value="Peptidase_S1_PA_chymotrypsin"/>
</dbReference>
<dbReference type="KEGG" id="asun:KG104_15820"/>
<dbReference type="NCBIfam" id="NF033740">
    <property type="entry name" value="MarP_fam_protase"/>
    <property type="match status" value="1"/>
</dbReference>
<dbReference type="EMBL" id="CP076456">
    <property type="protein sequence ID" value="QWQ35897.1"/>
    <property type="molecule type" value="Genomic_DNA"/>
</dbReference>
<dbReference type="AlphaFoldDB" id="A0A975PFY9"/>
<evidence type="ECO:0000256" key="6">
    <source>
        <dbReference type="ARBA" id="ARBA00022989"/>
    </source>
</evidence>